<feature type="region of interest" description="Disordered" evidence="1">
    <location>
        <begin position="1"/>
        <end position="20"/>
    </location>
</feature>
<reference evidence="3" key="1">
    <citation type="submission" date="2018-02" db="EMBL/GenBank/DDBJ databases">
        <title>Rhizophora mucronata_Transcriptome.</title>
        <authorList>
            <person name="Meera S.P."/>
            <person name="Sreeshan A."/>
            <person name="Augustine A."/>
        </authorList>
    </citation>
    <scope>NUCLEOTIDE SEQUENCE</scope>
    <source>
        <tissue evidence="3">Leaf</tissue>
    </source>
</reference>
<keyword evidence="2" id="KW-0812">Transmembrane</keyword>
<feature type="compositionally biased region" description="Low complexity" evidence="1">
    <location>
        <begin position="9"/>
        <end position="19"/>
    </location>
</feature>
<sequence length="65" mass="7657">MTFSQVFITQQTSQPQTPTKRLPTNFELGVLLLLFKMIYLLSTNSYIITIKTIVVIKWKCRTYKQ</sequence>
<organism evidence="3">
    <name type="scientific">Rhizophora mucronata</name>
    <name type="common">Asiatic mangrove</name>
    <dbReference type="NCBI Taxonomy" id="61149"/>
    <lineage>
        <taxon>Eukaryota</taxon>
        <taxon>Viridiplantae</taxon>
        <taxon>Streptophyta</taxon>
        <taxon>Embryophyta</taxon>
        <taxon>Tracheophyta</taxon>
        <taxon>Spermatophyta</taxon>
        <taxon>Magnoliopsida</taxon>
        <taxon>eudicotyledons</taxon>
        <taxon>Gunneridae</taxon>
        <taxon>Pentapetalae</taxon>
        <taxon>rosids</taxon>
        <taxon>fabids</taxon>
        <taxon>Malpighiales</taxon>
        <taxon>Rhizophoraceae</taxon>
        <taxon>Rhizophora</taxon>
    </lineage>
</organism>
<accession>A0A2P2N3E2</accession>
<evidence type="ECO:0000256" key="1">
    <source>
        <dbReference type="SAM" id="MobiDB-lite"/>
    </source>
</evidence>
<dbReference type="EMBL" id="GGEC01056508">
    <property type="protein sequence ID" value="MBX36992.1"/>
    <property type="molecule type" value="Transcribed_RNA"/>
</dbReference>
<dbReference type="AlphaFoldDB" id="A0A2P2N3E2"/>
<proteinExistence type="predicted"/>
<protein>
    <submittedName>
        <fullName evidence="3">Uncharacterized protein</fullName>
    </submittedName>
</protein>
<evidence type="ECO:0000256" key="2">
    <source>
        <dbReference type="SAM" id="Phobius"/>
    </source>
</evidence>
<feature type="transmembrane region" description="Helical" evidence="2">
    <location>
        <begin position="30"/>
        <end position="56"/>
    </location>
</feature>
<evidence type="ECO:0000313" key="3">
    <source>
        <dbReference type="EMBL" id="MBX36992.1"/>
    </source>
</evidence>
<keyword evidence="2" id="KW-0472">Membrane</keyword>
<name>A0A2P2N3E2_RHIMU</name>
<keyword evidence="2" id="KW-1133">Transmembrane helix</keyword>